<accession>A0A0A1DKU2</accession>
<evidence type="ECO:0000259" key="1">
    <source>
        <dbReference type="Pfam" id="PF24030"/>
    </source>
</evidence>
<keyword evidence="3" id="KW-1185">Reference proteome</keyword>
<proteinExistence type="predicted"/>
<sequence>MSTDISITDMVAQLTRPFRNSEPYTVENAGTSYTQRHHVDAPSLLDQLNNTLPSIGGAIIGSGSGHASRPAASIEAIDTFIHIDREASRWVRDLGEDDPINTKLCVRLLGSLLPSTEVCGPRPRRDGNQPPDCCARHAIEHDVRRWWTQARIVSGWDVAAFKPRNTCPLCEGRGTLRIRISDYPDVTALCVSCRETWDPTTITLLAEHVRLENQEDDAA</sequence>
<dbReference type="KEGG" id="psim:KR76_16700"/>
<name>A0A0A1DKU2_NOCSI</name>
<dbReference type="Proteomes" id="UP000030300">
    <property type="component" value="Chromosome"/>
</dbReference>
<dbReference type="GO" id="GO:0032259">
    <property type="term" value="P:methylation"/>
    <property type="evidence" value="ECO:0007669"/>
    <property type="project" value="UniProtKB-KW"/>
</dbReference>
<evidence type="ECO:0000313" key="2">
    <source>
        <dbReference type="EMBL" id="AIY17991.1"/>
    </source>
</evidence>
<dbReference type="GeneID" id="96610467"/>
<keyword evidence="2" id="KW-0489">Methyltransferase</keyword>
<evidence type="ECO:0000313" key="3">
    <source>
        <dbReference type="Proteomes" id="UP000030300"/>
    </source>
</evidence>
<dbReference type="OrthoDB" id="3780662at2"/>
<reference evidence="2 3" key="1">
    <citation type="journal article" date="2015" name="Genome Announc.">
        <title>Complete Genome Sequence of Steroid-Transforming Nocardioides simplex VKM Ac-2033D.</title>
        <authorList>
            <person name="Shtratnikova V.Y."/>
            <person name="Schelkunov M.I."/>
            <person name="Pekov Y.A."/>
            <person name="Fokina V.V."/>
            <person name="Logacheva M.D."/>
            <person name="Sokolov S.L."/>
            <person name="Bragin E.Y."/>
            <person name="Ashapkin V.V."/>
            <person name="Donova M.V."/>
        </authorList>
    </citation>
    <scope>NUCLEOTIDE SEQUENCE [LARGE SCALE GENOMIC DNA]</scope>
    <source>
        <strain evidence="2 3">VKM Ac-2033D</strain>
    </source>
</reference>
<dbReference type="GO" id="GO:0003886">
    <property type="term" value="F:DNA (cytosine-5-)-methyltransferase activity"/>
    <property type="evidence" value="ECO:0007669"/>
    <property type="project" value="UniProtKB-EC"/>
</dbReference>
<dbReference type="AlphaFoldDB" id="A0A0A1DKU2"/>
<protein>
    <submittedName>
        <fullName evidence="2">DNA-cytosine methyltransferase</fullName>
        <ecNumber evidence="2">2.1.1.37</ecNumber>
    </submittedName>
</protein>
<dbReference type="EMBL" id="CP009896">
    <property type="protein sequence ID" value="AIY17991.1"/>
    <property type="molecule type" value="Genomic_DNA"/>
</dbReference>
<dbReference type="Pfam" id="PF24030">
    <property type="entry name" value="DUF7341"/>
    <property type="match status" value="1"/>
</dbReference>
<gene>
    <name evidence="2" type="ORF">KR76_16700</name>
</gene>
<dbReference type="HOGENOM" id="CLU_1260360_0_0_11"/>
<dbReference type="EC" id="2.1.1.37" evidence="2"/>
<organism evidence="2 3">
    <name type="scientific">Nocardioides simplex</name>
    <name type="common">Arthrobacter simplex</name>
    <dbReference type="NCBI Taxonomy" id="2045"/>
    <lineage>
        <taxon>Bacteria</taxon>
        <taxon>Bacillati</taxon>
        <taxon>Actinomycetota</taxon>
        <taxon>Actinomycetes</taxon>
        <taxon>Propionibacteriales</taxon>
        <taxon>Nocardioidaceae</taxon>
        <taxon>Pimelobacter</taxon>
    </lineage>
</organism>
<keyword evidence="2" id="KW-0808">Transferase</keyword>
<dbReference type="InterPro" id="IPR055765">
    <property type="entry name" value="DUF7341"/>
</dbReference>
<dbReference type="STRING" id="2045.KR76_16700"/>
<feature type="domain" description="DUF7341" evidence="1">
    <location>
        <begin position="30"/>
        <end position="98"/>
    </location>
</feature>
<dbReference type="eggNOG" id="ENOG502ZI6Z">
    <property type="taxonomic scope" value="Bacteria"/>
</dbReference>
<dbReference type="RefSeq" id="WP_038679814.1">
    <property type="nucleotide sequence ID" value="NZ_BJMC01000027.1"/>
</dbReference>